<accession>A0A1Y3Y1R2</accession>
<dbReference type="InterPro" id="IPR008319">
    <property type="entry name" value="GyrI-like_CCH_Lin2189-like"/>
</dbReference>
<evidence type="ECO:0000313" key="2">
    <source>
        <dbReference type="Proteomes" id="UP000195781"/>
    </source>
</evidence>
<proteinExistence type="predicted"/>
<dbReference type="EMBL" id="NFIE01000004">
    <property type="protein sequence ID" value="OUN89309.1"/>
    <property type="molecule type" value="Genomic_DNA"/>
</dbReference>
<dbReference type="OrthoDB" id="4772335at2"/>
<reference evidence="2" key="1">
    <citation type="submission" date="2017-04" db="EMBL/GenBank/DDBJ databases">
        <title>Function of individual gut microbiota members based on whole genome sequencing of pure cultures obtained from chicken caecum.</title>
        <authorList>
            <person name="Medvecky M."/>
            <person name="Cejkova D."/>
            <person name="Polansky O."/>
            <person name="Karasova D."/>
            <person name="Kubasova T."/>
            <person name="Cizek A."/>
            <person name="Rychlik I."/>
        </authorList>
    </citation>
    <scope>NUCLEOTIDE SEQUENCE [LARGE SCALE GENOMIC DNA]</scope>
    <source>
        <strain evidence="2">An5</strain>
    </source>
</reference>
<gene>
    <name evidence="1" type="ORF">B5G02_02180</name>
</gene>
<evidence type="ECO:0000313" key="1">
    <source>
        <dbReference type="EMBL" id="OUN89309.1"/>
    </source>
</evidence>
<keyword evidence="2" id="KW-1185">Reference proteome</keyword>
<sequence>MAYDFKRAFRDLYQPKEQPAIIDVPAMSFVAVAGTGDPNEQDGAYQAALALLYAFSYTVKMTKKGAWQPEGYFDFVVPPLEGLWWTGVGAFDGARIGNKQALSWVSLIRQPDFVTPEVFGRVCELVAQKKPELAGALEAGRLRLVRFAEGRCAQVLHKGSYDSESATIEKLSAFVEGEGFVPDIASGGESPAGHAATEAFDAKTMLDALDVDGAVPAVRLHHEIYLGDPRRTKPEQLKTVIRHPVREP</sequence>
<dbReference type="Proteomes" id="UP000195781">
    <property type="component" value="Unassembled WGS sequence"/>
</dbReference>
<dbReference type="RefSeq" id="WP_019239071.1">
    <property type="nucleotide sequence ID" value="NZ_CABKRW010000079.1"/>
</dbReference>
<comment type="caution">
    <text evidence="1">The sequence shown here is derived from an EMBL/GenBank/DDBJ whole genome shotgun (WGS) entry which is preliminary data.</text>
</comment>
<dbReference type="AlphaFoldDB" id="A0A1Y3Y1R2"/>
<organism evidence="1 2">
    <name type="scientific">[Collinsella] massiliensis</name>
    <dbReference type="NCBI Taxonomy" id="1232426"/>
    <lineage>
        <taxon>Bacteria</taxon>
        <taxon>Bacillati</taxon>
        <taxon>Actinomycetota</taxon>
        <taxon>Coriobacteriia</taxon>
        <taxon>Coriobacteriales</taxon>
        <taxon>Coriobacteriaceae</taxon>
        <taxon>Enorma</taxon>
    </lineage>
</organism>
<dbReference type="InterPro" id="IPR011256">
    <property type="entry name" value="Reg_factor_effector_dom_sf"/>
</dbReference>
<dbReference type="Gene3D" id="3.20.80.10">
    <property type="entry name" value="Regulatory factor, effector binding domain"/>
    <property type="match status" value="1"/>
</dbReference>
<protein>
    <submittedName>
        <fullName evidence="1">Transcriptional regulator</fullName>
    </submittedName>
</protein>
<name>A0A1Y3Y1R2_9ACTN</name>
<dbReference type="PIRSF" id="PIRSF031644">
    <property type="entry name" value="UCP031644"/>
    <property type="match status" value="1"/>
</dbReference>